<dbReference type="Pfam" id="PF18096">
    <property type="entry name" value="Thump_like"/>
    <property type="match status" value="1"/>
</dbReference>
<dbReference type="Gene3D" id="3.40.50.150">
    <property type="entry name" value="Vaccinia Virus protein VP39"/>
    <property type="match status" value="1"/>
</dbReference>
<dbReference type="SUPFAM" id="SSF53335">
    <property type="entry name" value="S-adenosyl-L-methionine-dependent methyltransferases"/>
    <property type="match status" value="1"/>
</dbReference>
<dbReference type="InterPro" id="IPR029063">
    <property type="entry name" value="SAM-dependent_MTases_sf"/>
</dbReference>
<evidence type="ECO:0000313" key="2">
    <source>
        <dbReference type="EMBL" id="RAS60812.1"/>
    </source>
</evidence>
<dbReference type="Proteomes" id="UP000248714">
    <property type="component" value="Unassembled WGS sequence"/>
</dbReference>
<dbReference type="EMBL" id="QLTT01000011">
    <property type="protein sequence ID" value="RAS60812.1"/>
    <property type="molecule type" value="Genomic_DNA"/>
</dbReference>
<reference evidence="2 3" key="1">
    <citation type="submission" date="2018-06" db="EMBL/GenBank/DDBJ databases">
        <title>Genomic Encyclopedia of Type Strains, Phase IV (KMG-IV): sequencing the most valuable type-strain genomes for metagenomic binning, comparative biology and taxonomic classification.</title>
        <authorList>
            <person name="Goeker M."/>
        </authorList>
    </citation>
    <scope>NUCLEOTIDE SEQUENCE [LARGE SCALE GENOMIC DNA]</scope>
    <source>
        <strain evidence="2 3">DSM 45479</strain>
    </source>
</reference>
<comment type="caution">
    <text evidence="2">The sequence shown here is derived from an EMBL/GenBank/DDBJ whole genome shotgun (WGS) entry which is preliminary data.</text>
</comment>
<dbReference type="RefSeq" id="WP_112230826.1">
    <property type="nucleotide sequence ID" value="NZ_QLTT01000011.1"/>
</dbReference>
<sequence length="386" mass="41890">MGYAFTSDDVAFLRSAAGVAAVAEVNALPFTDSSRLHDVGVARKLLGERFAPVVETVLLRRRATSKLDNAAEWLFTDDALQQATASPVARHRASRFAGRDVHDVTCSIGADLFALNAVASRCVGSDLDPVRLAMARNNVPGQLVVQADALKPVSRATAVTADPARRDSSGRRKWHPQDFVPPLDELSEVYAHVDLAVKCAPGIDFAVAPWADEIELVSLDGAVREACLWTRGLATEGVSRRATVIHGDDSWTVTDAEPDDCPVAPPGEWIIDPDGAVVRAGLVRHYAARHGLWQLDERIAYLSGDTPPAGIRAFRVLDHGHYTEKALKSLLKTRGIGRLEILVRGLDVDPNTLRKRLKLVGRDEATVVLTRIGTKPVMVLCRAERT</sequence>
<evidence type="ECO:0000313" key="3">
    <source>
        <dbReference type="Proteomes" id="UP000248714"/>
    </source>
</evidence>
<proteinExistence type="predicted"/>
<keyword evidence="3" id="KW-1185">Reference proteome</keyword>
<name>A0ABX9DYN7_9PSEU</name>
<accession>A0ABX9DYN7</accession>
<feature type="domain" description="THUMP-like" evidence="1">
    <location>
        <begin position="312"/>
        <end position="382"/>
    </location>
</feature>
<evidence type="ECO:0000259" key="1">
    <source>
        <dbReference type="Pfam" id="PF18096"/>
    </source>
</evidence>
<dbReference type="InterPro" id="IPR041497">
    <property type="entry name" value="Thump-like"/>
</dbReference>
<organism evidence="2 3">
    <name type="scientific">Lentzea atacamensis</name>
    <dbReference type="NCBI Taxonomy" id="531938"/>
    <lineage>
        <taxon>Bacteria</taxon>
        <taxon>Bacillati</taxon>
        <taxon>Actinomycetota</taxon>
        <taxon>Actinomycetes</taxon>
        <taxon>Pseudonocardiales</taxon>
        <taxon>Pseudonocardiaceae</taxon>
        <taxon>Lentzea</taxon>
    </lineage>
</organism>
<protein>
    <recommendedName>
        <fullName evidence="1">THUMP-like domain-containing protein</fullName>
    </recommendedName>
</protein>
<gene>
    <name evidence="2" type="ORF">C8D87_111231</name>
</gene>